<dbReference type="InterPro" id="IPR029052">
    <property type="entry name" value="Metallo-depent_PP-like"/>
</dbReference>
<accession>A0A202E5U2</accession>
<organism evidence="3 4">
    <name type="scientific">Natronolimnobius baerhuensis</name>
    <dbReference type="NCBI Taxonomy" id="253108"/>
    <lineage>
        <taxon>Archaea</taxon>
        <taxon>Methanobacteriati</taxon>
        <taxon>Methanobacteriota</taxon>
        <taxon>Stenosarchaea group</taxon>
        <taxon>Halobacteria</taxon>
        <taxon>Halobacteriales</taxon>
        <taxon>Natrialbaceae</taxon>
        <taxon>Natronolimnobius</taxon>
    </lineage>
</organism>
<dbReference type="RefSeq" id="WP_054863630.1">
    <property type="nucleotide sequence ID" value="NZ_MWPH01000003.1"/>
</dbReference>
<dbReference type="InterPro" id="IPR041802">
    <property type="entry name" value="MPP_YfcE"/>
</dbReference>
<reference evidence="3 4" key="1">
    <citation type="submission" date="2017-02" db="EMBL/GenBank/DDBJ databases">
        <title>Natronthermophilus aegyptiacus gen. nov.,sp. nov., an aerobic, extremely halophilic alkalithermophilic archaeon isolated from the athalassohaline Wadi An Natrun, Egypt.</title>
        <authorList>
            <person name="Zhao B."/>
        </authorList>
    </citation>
    <scope>NUCLEOTIDE SEQUENCE [LARGE SCALE GENOMIC DNA]</scope>
    <source>
        <strain evidence="3 4">CGMCC 1.3597</strain>
    </source>
</reference>
<proteinExistence type="inferred from homology"/>
<keyword evidence="1" id="KW-0479">Metal-binding</keyword>
<evidence type="ECO:0000256" key="1">
    <source>
        <dbReference type="RuleBase" id="RU362039"/>
    </source>
</evidence>
<sequence>MTTIAIFSDTHSSHGHCLEGEALSAAREADAVIHAGDFNSEAALEAFQSVNSSLYGVFGNTDSMSVRDRLPEARTVDHAGLRIAVTHRRDGGQTGLKMFGRSRDADIVVSGHTHRPTVIDADDCVLLNPGSHADPRGNRPGFAVLEDTGDSLAGEIREPEGTLIESFDIALE</sequence>
<dbReference type="CDD" id="cd00841">
    <property type="entry name" value="MPP_YfcE"/>
    <property type="match status" value="1"/>
</dbReference>
<dbReference type="AlphaFoldDB" id="A0A202E5U2"/>
<dbReference type="EMBL" id="MWPH01000003">
    <property type="protein sequence ID" value="OVE83554.1"/>
    <property type="molecule type" value="Genomic_DNA"/>
</dbReference>
<dbReference type="SUPFAM" id="SSF56300">
    <property type="entry name" value="Metallo-dependent phosphatases"/>
    <property type="match status" value="1"/>
</dbReference>
<dbReference type="Gene3D" id="3.60.21.10">
    <property type="match status" value="1"/>
</dbReference>
<keyword evidence="4" id="KW-1185">Reference proteome</keyword>
<dbReference type="Proteomes" id="UP000196084">
    <property type="component" value="Unassembled WGS sequence"/>
</dbReference>
<dbReference type="NCBIfam" id="TIGR00040">
    <property type="entry name" value="yfcE"/>
    <property type="match status" value="1"/>
</dbReference>
<name>A0A202E5U2_9EURY</name>
<dbReference type="EC" id="3.1.4.-" evidence="1"/>
<dbReference type="GO" id="GO:0016787">
    <property type="term" value="F:hydrolase activity"/>
    <property type="evidence" value="ECO:0007669"/>
    <property type="project" value="UniProtKB-UniRule"/>
</dbReference>
<dbReference type="InterPro" id="IPR024654">
    <property type="entry name" value="Calcineurin-like_PHP_lpxH"/>
</dbReference>
<dbReference type="PANTHER" id="PTHR11124">
    <property type="entry name" value="VACUOLAR SORTING PROTEIN VPS29"/>
    <property type="match status" value="1"/>
</dbReference>
<evidence type="ECO:0000313" key="4">
    <source>
        <dbReference type="Proteomes" id="UP000196084"/>
    </source>
</evidence>
<evidence type="ECO:0000259" key="2">
    <source>
        <dbReference type="Pfam" id="PF12850"/>
    </source>
</evidence>
<dbReference type="GO" id="GO:0046872">
    <property type="term" value="F:metal ion binding"/>
    <property type="evidence" value="ECO:0007669"/>
    <property type="project" value="UniProtKB-KW"/>
</dbReference>
<feature type="domain" description="Calcineurin-like phosphoesterase" evidence="2">
    <location>
        <begin position="4"/>
        <end position="146"/>
    </location>
</feature>
<dbReference type="InterPro" id="IPR000979">
    <property type="entry name" value="Phosphodiesterase_MJ0936/Vps29"/>
</dbReference>
<gene>
    <name evidence="3" type="ORF">B2G88_14030</name>
</gene>
<dbReference type="Pfam" id="PF12850">
    <property type="entry name" value="Metallophos_2"/>
    <property type="match status" value="1"/>
</dbReference>
<comment type="caution">
    <text evidence="3">The sequence shown here is derived from an EMBL/GenBank/DDBJ whole genome shotgun (WGS) entry which is preliminary data.</text>
</comment>
<comment type="similarity">
    <text evidence="1">Belongs to the metallophosphoesterase superfamily. YfcE family.</text>
</comment>
<evidence type="ECO:0000313" key="3">
    <source>
        <dbReference type="EMBL" id="OVE83554.1"/>
    </source>
</evidence>
<dbReference type="OrthoDB" id="19174at2157"/>
<comment type="cofactor">
    <cofactor evidence="1">
        <name>a divalent metal cation</name>
        <dbReference type="ChEBI" id="CHEBI:60240"/>
    </cofactor>
</comment>
<protein>
    <recommendedName>
        <fullName evidence="1">Phosphoesterase</fullName>
        <ecNumber evidence="1">3.1.4.-</ecNumber>
    </recommendedName>
</protein>